<evidence type="ECO:0000313" key="1">
    <source>
        <dbReference type="EMBL" id="TDT14946.1"/>
    </source>
</evidence>
<comment type="caution">
    <text evidence="1">The sequence shown here is derived from an EMBL/GenBank/DDBJ whole genome shotgun (WGS) entry which is preliminary data.</text>
</comment>
<dbReference type="OrthoDB" id="4823586at2"/>
<organism evidence="1 2">
    <name type="scientific">Ilumatobacter fluminis</name>
    <dbReference type="NCBI Taxonomy" id="467091"/>
    <lineage>
        <taxon>Bacteria</taxon>
        <taxon>Bacillati</taxon>
        <taxon>Actinomycetota</taxon>
        <taxon>Acidimicrobiia</taxon>
        <taxon>Acidimicrobiales</taxon>
        <taxon>Ilumatobacteraceae</taxon>
        <taxon>Ilumatobacter</taxon>
    </lineage>
</organism>
<protein>
    <submittedName>
        <fullName evidence="1">Polyketide cyclase/dehydrase/lipid transport protein</fullName>
    </submittedName>
</protein>
<sequence length="150" mass="16232">MSAAVRFEVRTSFDAPPRRVWDEMIDWNGHGDWIPATRMDVAPGDATAVGAELTAFTGYGPLTLEDRMRVARCTWDDEESIGACEVEKLGPVLTGRAGFTVVPEGSGTAVVWLEDVTVPYAPGFTAPVIAKLSAMGFKLAMRSLAKIVER</sequence>
<name>A0A4R7HXK6_9ACTN</name>
<dbReference type="Pfam" id="PF10604">
    <property type="entry name" value="Polyketide_cyc2"/>
    <property type="match status" value="1"/>
</dbReference>
<dbReference type="SUPFAM" id="SSF55961">
    <property type="entry name" value="Bet v1-like"/>
    <property type="match status" value="1"/>
</dbReference>
<dbReference type="InterPro" id="IPR023393">
    <property type="entry name" value="START-like_dom_sf"/>
</dbReference>
<dbReference type="AlphaFoldDB" id="A0A4R7HXK6"/>
<keyword evidence="2" id="KW-1185">Reference proteome</keyword>
<gene>
    <name evidence="1" type="ORF">BDK89_0505</name>
</gene>
<accession>A0A4R7HXK6</accession>
<dbReference type="Proteomes" id="UP000294558">
    <property type="component" value="Unassembled WGS sequence"/>
</dbReference>
<dbReference type="EMBL" id="SOAU01000001">
    <property type="protein sequence ID" value="TDT14946.1"/>
    <property type="molecule type" value="Genomic_DNA"/>
</dbReference>
<dbReference type="InterPro" id="IPR019587">
    <property type="entry name" value="Polyketide_cyclase/dehydratase"/>
</dbReference>
<evidence type="ECO:0000313" key="2">
    <source>
        <dbReference type="Proteomes" id="UP000294558"/>
    </source>
</evidence>
<reference evidence="1 2" key="1">
    <citation type="submission" date="2019-03" db="EMBL/GenBank/DDBJ databases">
        <title>Sequencing the genomes of 1000 actinobacteria strains.</title>
        <authorList>
            <person name="Klenk H.-P."/>
        </authorList>
    </citation>
    <scope>NUCLEOTIDE SEQUENCE [LARGE SCALE GENOMIC DNA]</scope>
    <source>
        <strain evidence="1 2">DSM 18936</strain>
    </source>
</reference>
<dbReference type="RefSeq" id="WP_133867447.1">
    <property type="nucleotide sequence ID" value="NZ_SOAU01000001.1"/>
</dbReference>
<proteinExistence type="predicted"/>
<dbReference type="Gene3D" id="3.30.530.20">
    <property type="match status" value="1"/>
</dbReference>